<dbReference type="EMBL" id="OY882864">
    <property type="protein sequence ID" value="CAK6447535.1"/>
    <property type="molecule type" value="Genomic_DNA"/>
</dbReference>
<reference evidence="3" key="1">
    <citation type="submission" date="2023-12" db="EMBL/GenBank/DDBJ databases">
        <authorList>
            <person name="Brown T."/>
        </authorList>
    </citation>
    <scope>NUCLEOTIDE SEQUENCE</scope>
</reference>
<accession>A0ABP0AE07</accession>
<protein>
    <recommendedName>
        <fullName evidence="5">Secreted protein</fullName>
    </recommendedName>
</protein>
<feature type="transmembrane region" description="Helical" evidence="2">
    <location>
        <begin position="6"/>
        <end position="23"/>
    </location>
</feature>
<proteinExistence type="predicted"/>
<keyword evidence="2" id="KW-0472">Membrane</keyword>
<evidence type="ECO:0000256" key="1">
    <source>
        <dbReference type="SAM" id="MobiDB-lite"/>
    </source>
</evidence>
<feature type="compositionally biased region" description="Basic and acidic residues" evidence="1">
    <location>
        <begin position="29"/>
        <end position="39"/>
    </location>
</feature>
<keyword evidence="2" id="KW-0812">Transmembrane</keyword>
<keyword evidence="2" id="KW-1133">Transmembrane helix</keyword>
<feature type="region of interest" description="Disordered" evidence="1">
    <location>
        <begin position="28"/>
        <end position="48"/>
    </location>
</feature>
<name>A0ABP0AE07_PIPNA</name>
<keyword evidence="4" id="KW-1185">Reference proteome</keyword>
<evidence type="ECO:0008006" key="5">
    <source>
        <dbReference type="Google" id="ProtNLM"/>
    </source>
</evidence>
<evidence type="ECO:0000313" key="3">
    <source>
        <dbReference type="EMBL" id="CAK6447535.1"/>
    </source>
</evidence>
<sequence length="99" mass="11544">MTFFTHMTFSGVFHCLFVVVLLKKKKKEKERERAREKAQSRSTKRKGGSWWLCQRRERVGQRPAETLGRGPGGLWDRLFLRFVCVNESVCTPGGVDTRR</sequence>
<evidence type="ECO:0000256" key="2">
    <source>
        <dbReference type="SAM" id="Phobius"/>
    </source>
</evidence>
<evidence type="ECO:0000313" key="4">
    <source>
        <dbReference type="Proteomes" id="UP001314169"/>
    </source>
</evidence>
<gene>
    <name evidence="3" type="ORF">MPIPNATIZW_LOCUS15841</name>
</gene>
<dbReference type="Proteomes" id="UP001314169">
    <property type="component" value="Chromosome 7"/>
</dbReference>
<organism evidence="3 4">
    <name type="scientific">Pipistrellus nathusii</name>
    <name type="common">Nathusius' pipistrelle</name>
    <dbReference type="NCBI Taxonomy" id="59473"/>
    <lineage>
        <taxon>Eukaryota</taxon>
        <taxon>Metazoa</taxon>
        <taxon>Chordata</taxon>
        <taxon>Craniata</taxon>
        <taxon>Vertebrata</taxon>
        <taxon>Euteleostomi</taxon>
        <taxon>Mammalia</taxon>
        <taxon>Eutheria</taxon>
        <taxon>Laurasiatheria</taxon>
        <taxon>Chiroptera</taxon>
        <taxon>Yangochiroptera</taxon>
        <taxon>Vespertilionidae</taxon>
        <taxon>Pipistrellus</taxon>
    </lineage>
</organism>